<dbReference type="EMBL" id="CAJHUB010000680">
    <property type="protein sequence ID" value="CAD7678022.1"/>
    <property type="molecule type" value="Genomic_DNA"/>
</dbReference>
<name>A0A811YUL1_NYCPR</name>
<evidence type="ECO:0000313" key="3">
    <source>
        <dbReference type="Proteomes" id="UP000645828"/>
    </source>
</evidence>
<feature type="transmembrane region" description="Helical" evidence="1">
    <location>
        <begin position="6"/>
        <end position="26"/>
    </location>
</feature>
<sequence>MEDIYSISIHLSVLAPALLLLAWFIWKSQHFSDDQATQFLIVALYPKALEASMTAFHCSTAGLCGDRILDTDGPKESSVLLQFLRGNSEASRRSYLGSTAVQKQMILLQTNYQMALPKALTTFLSSFIQIPHDLCI</sequence>
<gene>
    <name evidence="2" type="ORF">NYPRO_LOCUS10820</name>
</gene>
<keyword evidence="1" id="KW-0472">Membrane</keyword>
<dbReference type="AlphaFoldDB" id="A0A811YUL1"/>
<accession>A0A811YUL1</accession>
<organism evidence="2 3">
    <name type="scientific">Nyctereutes procyonoides</name>
    <name type="common">Raccoon dog</name>
    <name type="synonym">Canis procyonoides</name>
    <dbReference type="NCBI Taxonomy" id="34880"/>
    <lineage>
        <taxon>Eukaryota</taxon>
        <taxon>Metazoa</taxon>
        <taxon>Chordata</taxon>
        <taxon>Craniata</taxon>
        <taxon>Vertebrata</taxon>
        <taxon>Euteleostomi</taxon>
        <taxon>Mammalia</taxon>
        <taxon>Eutheria</taxon>
        <taxon>Laurasiatheria</taxon>
        <taxon>Carnivora</taxon>
        <taxon>Caniformia</taxon>
        <taxon>Canidae</taxon>
        <taxon>Nyctereutes</taxon>
    </lineage>
</organism>
<protein>
    <submittedName>
        <fullName evidence="2">(raccoon dog) hypothetical protein</fullName>
    </submittedName>
</protein>
<keyword evidence="1" id="KW-0812">Transmembrane</keyword>
<keyword evidence="3" id="KW-1185">Reference proteome</keyword>
<evidence type="ECO:0000256" key="1">
    <source>
        <dbReference type="SAM" id="Phobius"/>
    </source>
</evidence>
<keyword evidence="1" id="KW-1133">Transmembrane helix</keyword>
<reference evidence="2" key="1">
    <citation type="submission" date="2020-12" db="EMBL/GenBank/DDBJ databases">
        <authorList>
            <consortium name="Molecular Ecology Group"/>
        </authorList>
    </citation>
    <scope>NUCLEOTIDE SEQUENCE</scope>
    <source>
        <strain evidence="2">TBG_1078</strain>
    </source>
</reference>
<comment type="caution">
    <text evidence="2">The sequence shown here is derived from an EMBL/GenBank/DDBJ whole genome shotgun (WGS) entry which is preliminary data.</text>
</comment>
<evidence type="ECO:0000313" key="2">
    <source>
        <dbReference type="EMBL" id="CAD7678022.1"/>
    </source>
</evidence>
<dbReference type="Proteomes" id="UP000645828">
    <property type="component" value="Unassembled WGS sequence"/>
</dbReference>
<proteinExistence type="predicted"/>